<dbReference type="Pfam" id="PF00171">
    <property type="entry name" value="Aldedh"/>
    <property type="match status" value="2"/>
</dbReference>
<dbReference type="InterPro" id="IPR029510">
    <property type="entry name" value="Ald_DH_CS_GLU"/>
</dbReference>
<dbReference type="Proteomes" id="UP001150942">
    <property type="component" value="Unassembled WGS sequence"/>
</dbReference>
<keyword evidence="9" id="KW-1185">Reference proteome</keyword>
<dbReference type="InterPro" id="IPR016162">
    <property type="entry name" value="Ald_DH_N"/>
</dbReference>
<evidence type="ECO:0000256" key="6">
    <source>
        <dbReference type="RuleBase" id="RU003345"/>
    </source>
</evidence>
<comment type="similarity">
    <text evidence="1 6">Belongs to the aldehyde dehydrogenase family.</text>
</comment>
<gene>
    <name evidence="8" type="ORF">N7449_008809</name>
</gene>
<dbReference type="InterPro" id="IPR016163">
    <property type="entry name" value="Ald_DH_C"/>
</dbReference>
<dbReference type="AlphaFoldDB" id="A0A9W9MA28"/>
<dbReference type="PROSITE" id="PS00687">
    <property type="entry name" value="ALDEHYDE_DEHYDR_GLU"/>
    <property type="match status" value="1"/>
</dbReference>
<dbReference type="EC" id="1.2.1.3" evidence="3"/>
<protein>
    <recommendedName>
        <fullName evidence="3">aldehyde dehydrogenase (NAD(+))</fullName>
        <ecNumber evidence="3">1.2.1.3</ecNumber>
    </recommendedName>
</protein>
<dbReference type="InterPro" id="IPR016161">
    <property type="entry name" value="Ald_DH/histidinol_DH"/>
</dbReference>
<dbReference type="SUPFAM" id="SSF53720">
    <property type="entry name" value="ALDH-like"/>
    <property type="match status" value="1"/>
</dbReference>
<dbReference type="EMBL" id="JAPQKQ010000006">
    <property type="protein sequence ID" value="KAJ5192667.1"/>
    <property type="molecule type" value="Genomic_DNA"/>
</dbReference>
<comment type="caution">
    <text evidence="8">The sequence shown here is derived from an EMBL/GenBank/DDBJ whole genome shotgun (WGS) entry which is preliminary data.</text>
</comment>
<reference evidence="8" key="1">
    <citation type="submission" date="2022-11" db="EMBL/GenBank/DDBJ databases">
        <authorList>
            <person name="Petersen C."/>
        </authorList>
    </citation>
    <scope>NUCLEOTIDE SEQUENCE</scope>
    <source>
        <strain evidence="8">IBT 20477</strain>
    </source>
</reference>
<dbReference type="Gene3D" id="3.40.605.10">
    <property type="entry name" value="Aldehyde Dehydrogenase, Chain A, domain 1"/>
    <property type="match status" value="2"/>
</dbReference>
<organism evidence="8 9">
    <name type="scientific">Penicillium cf. viridicatum</name>
    <dbReference type="NCBI Taxonomy" id="2972119"/>
    <lineage>
        <taxon>Eukaryota</taxon>
        <taxon>Fungi</taxon>
        <taxon>Dikarya</taxon>
        <taxon>Ascomycota</taxon>
        <taxon>Pezizomycotina</taxon>
        <taxon>Eurotiomycetes</taxon>
        <taxon>Eurotiomycetidae</taxon>
        <taxon>Eurotiales</taxon>
        <taxon>Aspergillaceae</taxon>
        <taxon>Penicillium</taxon>
    </lineage>
</organism>
<evidence type="ECO:0000256" key="1">
    <source>
        <dbReference type="ARBA" id="ARBA00009986"/>
    </source>
</evidence>
<feature type="active site" evidence="5">
    <location>
        <position position="232"/>
    </location>
</feature>
<dbReference type="InterPro" id="IPR015590">
    <property type="entry name" value="Aldehyde_DH_dom"/>
</dbReference>
<name>A0A9W9MA28_9EURO</name>
<evidence type="ECO:0000256" key="3">
    <source>
        <dbReference type="ARBA" id="ARBA00024226"/>
    </source>
</evidence>
<evidence type="ECO:0000259" key="7">
    <source>
        <dbReference type="Pfam" id="PF00171"/>
    </source>
</evidence>
<comment type="catalytic activity">
    <reaction evidence="4">
        <text>an aldehyde + NAD(+) + H2O = a carboxylate + NADH + 2 H(+)</text>
        <dbReference type="Rhea" id="RHEA:16185"/>
        <dbReference type="ChEBI" id="CHEBI:15377"/>
        <dbReference type="ChEBI" id="CHEBI:15378"/>
        <dbReference type="ChEBI" id="CHEBI:17478"/>
        <dbReference type="ChEBI" id="CHEBI:29067"/>
        <dbReference type="ChEBI" id="CHEBI:57540"/>
        <dbReference type="ChEBI" id="CHEBI:57945"/>
        <dbReference type="EC" id="1.2.1.3"/>
    </reaction>
</comment>
<dbReference type="Gene3D" id="3.40.309.10">
    <property type="entry name" value="Aldehyde Dehydrogenase, Chain A, domain 2"/>
    <property type="match status" value="1"/>
</dbReference>
<keyword evidence="2 6" id="KW-0560">Oxidoreductase</keyword>
<dbReference type="PANTHER" id="PTHR11699">
    <property type="entry name" value="ALDEHYDE DEHYDROGENASE-RELATED"/>
    <property type="match status" value="1"/>
</dbReference>
<dbReference type="FunFam" id="3.40.309.10:FF:000032">
    <property type="entry name" value="Probable aldehyde dehydrogenase"/>
    <property type="match status" value="1"/>
</dbReference>
<evidence type="ECO:0000256" key="5">
    <source>
        <dbReference type="PROSITE-ProRule" id="PRU10007"/>
    </source>
</evidence>
<reference evidence="8" key="2">
    <citation type="journal article" date="2023" name="IMA Fungus">
        <title>Comparative genomic study of the Penicillium genus elucidates a diverse pangenome and 15 lateral gene transfer events.</title>
        <authorList>
            <person name="Petersen C."/>
            <person name="Sorensen T."/>
            <person name="Nielsen M.R."/>
            <person name="Sondergaard T.E."/>
            <person name="Sorensen J.L."/>
            <person name="Fitzpatrick D.A."/>
            <person name="Frisvad J.C."/>
            <person name="Nielsen K.L."/>
        </authorList>
    </citation>
    <scope>NUCLEOTIDE SEQUENCE</scope>
    <source>
        <strain evidence="8">IBT 20477</strain>
    </source>
</reference>
<feature type="domain" description="Aldehyde dehydrogenase" evidence="7">
    <location>
        <begin position="139"/>
        <end position="454"/>
    </location>
</feature>
<dbReference type="GO" id="GO:0004029">
    <property type="term" value="F:aldehyde dehydrogenase (NAD+) activity"/>
    <property type="evidence" value="ECO:0007669"/>
    <property type="project" value="UniProtKB-EC"/>
</dbReference>
<evidence type="ECO:0000256" key="4">
    <source>
        <dbReference type="ARBA" id="ARBA00049194"/>
    </source>
</evidence>
<evidence type="ECO:0000313" key="8">
    <source>
        <dbReference type="EMBL" id="KAJ5192667.1"/>
    </source>
</evidence>
<dbReference type="OrthoDB" id="310895at2759"/>
<dbReference type="InterPro" id="IPR044086">
    <property type="entry name" value="LUC3-like"/>
</dbReference>
<accession>A0A9W9MA28</accession>
<feature type="domain" description="Aldehyde dehydrogenase" evidence="7">
    <location>
        <begin position="28"/>
        <end position="116"/>
    </location>
</feature>
<sequence length="462" mass="50614">MTVTANLGFSSFYNIINNELITSIQSTYRVNPADCSALPEVPICTEQDLENAVKAARVVFQKWSKTTFAERRTALYAYSDALAEHQVDFIQMLTNEQGKPLAQAAVEIDMAVKWLKGLSDIEYQRPLSKKMRCGRSSSVLLAIGKIAAAVYTGNAILIKPSPFTPYCALKLGELAARFFPPGLIQVLNGNDELGPAITRHPGIDKISFTGSTDTGKRVLASSSVSLKRVTFELGGNDAAIICEDADVDEIMPKLVILSFLVSSQICMMIKRLYVHEKIYDRFRDAFVRHTASLKVGNGSEPDTFFAPVQNSMQYAKLKDLFLSIKTEGLTVALGGTIPESNGYFINPTVIDNPPEDSRIVQEEPFGPIIPLIKWSNEDDVIARANGTQSGLGASVWTRDLGRANRIAKQLEAGSVWVNSHFDVAPNVSTGGHKWSGIGSEWGVDGLASYCNTQTLWLKKYST</sequence>
<proteinExistence type="inferred from homology"/>
<evidence type="ECO:0000256" key="2">
    <source>
        <dbReference type="ARBA" id="ARBA00023002"/>
    </source>
</evidence>
<dbReference type="CDD" id="cd07106">
    <property type="entry name" value="ALDH_AldA-AAD23400"/>
    <property type="match status" value="1"/>
</dbReference>
<evidence type="ECO:0000313" key="9">
    <source>
        <dbReference type="Proteomes" id="UP001150942"/>
    </source>
</evidence>